<dbReference type="FunFam" id="3.10.100.10:FF:000087">
    <property type="entry name" value="Snaclec rhodocetin subunit delta"/>
    <property type="match status" value="1"/>
</dbReference>
<evidence type="ECO:0000313" key="5">
    <source>
        <dbReference type="Ensembl" id="ENSSFAP00005028920.1"/>
    </source>
</evidence>
<dbReference type="InterPro" id="IPR016187">
    <property type="entry name" value="CTDL_fold"/>
</dbReference>
<reference evidence="5" key="3">
    <citation type="submission" date="2025-09" db="UniProtKB">
        <authorList>
            <consortium name="Ensembl"/>
        </authorList>
    </citation>
    <scope>IDENTIFICATION</scope>
</reference>
<dbReference type="InParanoid" id="A0A672HJ19"/>
<evidence type="ECO:0000313" key="6">
    <source>
        <dbReference type="Proteomes" id="UP000472267"/>
    </source>
</evidence>
<dbReference type="PROSITE" id="PS00615">
    <property type="entry name" value="C_TYPE_LECTIN_1"/>
    <property type="match status" value="1"/>
</dbReference>
<dbReference type="Ensembl" id="ENSSFAT00005029987.1">
    <property type="protein sequence ID" value="ENSSFAP00005028920.1"/>
    <property type="gene ID" value="ENSSFAG00005014704.1"/>
</dbReference>
<dbReference type="InterPro" id="IPR001304">
    <property type="entry name" value="C-type_lectin-like"/>
</dbReference>
<dbReference type="SUPFAM" id="SSF56436">
    <property type="entry name" value="C-type lectin-like"/>
    <property type="match status" value="1"/>
</dbReference>
<organism evidence="5 6">
    <name type="scientific">Salarias fasciatus</name>
    <name type="common">Jewelled blenny</name>
    <name type="synonym">Blennius fasciatus</name>
    <dbReference type="NCBI Taxonomy" id="181472"/>
    <lineage>
        <taxon>Eukaryota</taxon>
        <taxon>Metazoa</taxon>
        <taxon>Chordata</taxon>
        <taxon>Craniata</taxon>
        <taxon>Vertebrata</taxon>
        <taxon>Euteleostomi</taxon>
        <taxon>Actinopterygii</taxon>
        <taxon>Neopterygii</taxon>
        <taxon>Teleostei</taxon>
        <taxon>Neoteleostei</taxon>
        <taxon>Acanthomorphata</taxon>
        <taxon>Ovalentaria</taxon>
        <taxon>Blenniimorphae</taxon>
        <taxon>Blenniiformes</taxon>
        <taxon>Blennioidei</taxon>
        <taxon>Blenniidae</taxon>
        <taxon>Salariinae</taxon>
        <taxon>Salarias</taxon>
    </lineage>
</organism>
<dbReference type="SMART" id="SM00034">
    <property type="entry name" value="CLECT"/>
    <property type="match status" value="1"/>
</dbReference>
<dbReference type="InterPro" id="IPR050111">
    <property type="entry name" value="C-type_lectin/snaclec_domain"/>
</dbReference>
<dbReference type="InterPro" id="IPR018378">
    <property type="entry name" value="C-type_lectin_CS"/>
</dbReference>
<dbReference type="PANTHER" id="PTHR22803">
    <property type="entry name" value="MANNOSE, PHOSPHOLIPASE, LECTIN RECEPTOR RELATED"/>
    <property type="match status" value="1"/>
</dbReference>
<dbReference type="PROSITE" id="PS50041">
    <property type="entry name" value="C_TYPE_LECTIN_2"/>
    <property type="match status" value="1"/>
</dbReference>
<accession>A0A672HJ19</accession>
<dbReference type="FunCoup" id="A0A672HJ19">
    <property type="interactions" value="18"/>
</dbReference>
<dbReference type="AlphaFoldDB" id="A0A672HJ19"/>
<dbReference type="GO" id="GO:0005576">
    <property type="term" value="C:extracellular region"/>
    <property type="evidence" value="ECO:0007669"/>
    <property type="project" value="UniProtKB-SubCell"/>
</dbReference>
<reference evidence="5" key="1">
    <citation type="submission" date="2019-06" db="EMBL/GenBank/DDBJ databases">
        <authorList>
            <consortium name="Wellcome Sanger Institute Data Sharing"/>
        </authorList>
    </citation>
    <scope>NUCLEOTIDE SEQUENCE [LARGE SCALE GENOMIC DNA]</scope>
</reference>
<reference evidence="5" key="2">
    <citation type="submission" date="2025-08" db="UniProtKB">
        <authorList>
            <consortium name="Ensembl"/>
        </authorList>
    </citation>
    <scope>IDENTIFICATION</scope>
</reference>
<sequence length="176" mass="20354">LWHISLISVRNLQRGGCPLFWYSFNGRCYRYFAADKTWADAELYCVSLGANLVSIHSEEEHNFVKSLTGNFDPAQGWTWIGLNDIHKDLRYVWSDGSRVNFVFWNTGEPSNSVVESCVMTNYSSNKKWNDTSCSGIFPFVCKLRKARPLLLRDSYLTSFFFFFTNPAQQKTQMPLS</sequence>
<dbReference type="Pfam" id="PF00059">
    <property type="entry name" value="Lectin_C"/>
    <property type="match status" value="1"/>
</dbReference>
<dbReference type="InterPro" id="IPR016186">
    <property type="entry name" value="C-type_lectin-like/link_sf"/>
</dbReference>
<keyword evidence="3" id="KW-1015">Disulfide bond</keyword>
<dbReference type="OMA" id="NDWPCSS"/>
<keyword evidence="6" id="KW-1185">Reference proteome</keyword>
<keyword evidence="2" id="KW-0964">Secreted</keyword>
<dbReference type="PRINTS" id="PR01504">
    <property type="entry name" value="PNCREATITSAP"/>
</dbReference>
<proteinExistence type="predicted"/>
<comment type="subcellular location">
    <subcellularLocation>
        <location evidence="1">Secreted</location>
    </subcellularLocation>
</comment>
<evidence type="ECO:0000256" key="2">
    <source>
        <dbReference type="ARBA" id="ARBA00022525"/>
    </source>
</evidence>
<dbReference type="Gene3D" id="3.10.100.10">
    <property type="entry name" value="Mannose-Binding Protein A, subunit A"/>
    <property type="match status" value="1"/>
</dbReference>
<feature type="domain" description="C-type lectin" evidence="4">
    <location>
        <begin position="24"/>
        <end position="142"/>
    </location>
</feature>
<evidence type="ECO:0000256" key="3">
    <source>
        <dbReference type="ARBA" id="ARBA00023157"/>
    </source>
</evidence>
<evidence type="ECO:0000256" key="1">
    <source>
        <dbReference type="ARBA" id="ARBA00004613"/>
    </source>
</evidence>
<dbReference type="Proteomes" id="UP000472267">
    <property type="component" value="Chromosome 22"/>
</dbReference>
<name>A0A672HJ19_SALFA</name>
<protein>
    <recommendedName>
        <fullName evidence="4">C-type lectin domain-containing protein</fullName>
    </recommendedName>
</protein>
<evidence type="ECO:0000259" key="4">
    <source>
        <dbReference type="PROSITE" id="PS50041"/>
    </source>
</evidence>